<sequence length="397" mass="41399">MLRRFFWLTAFGGIALASMPACSRETVLADGSSEGPTGFVVDSGADGTTDDVDASIQGNVLMCPVTTCSLPYTTCASSAFPCDVNLLTDDDNCGACGVRCAGPNVGHSKWSCVDGQCTFSCNDPGFRNCDGNPTNGCEAAADDVKNCGVCGNVCADGLVCYQGECMTACESMGAPDQCPDPDHPPNLLCTDKRTADKDCKVCGRICDPSGPGLKPLPDDMYYGCGGGKCTTPKCKVPDPPNSPKANCNKDLADGCEVELFTTENCAGCGDQCAPGQICFVNPFTGPKCICAPGETRCFGFLCAHLDDDPDHCGGCNQRCAGFDRPHYVPTCTYGLCGGQCEEKFADCDGLTDNGCEIDTRVDNRNCGGCGHACLPDQVCSEGQCLVAPCDTETPTTK</sequence>
<dbReference type="Proteomes" id="UP000064967">
    <property type="component" value="Chromosome"/>
</dbReference>
<dbReference type="KEGG" id="llu:AKJ09_04838"/>
<reference evidence="2 3" key="1">
    <citation type="submission" date="2015-08" db="EMBL/GenBank/DDBJ databases">
        <authorList>
            <person name="Babu N.S."/>
            <person name="Beckwith C.J."/>
            <person name="Beseler K.G."/>
            <person name="Brison A."/>
            <person name="Carone J.V."/>
            <person name="Caskin T.P."/>
            <person name="Diamond M."/>
            <person name="Durham M.E."/>
            <person name="Foxe J.M."/>
            <person name="Go M."/>
            <person name="Henderson B.A."/>
            <person name="Jones I.B."/>
            <person name="McGettigan J.A."/>
            <person name="Micheletti S.J."/>
            <person name="Nasrallah M.E."/>
            <person name="Ortiz D."/>
            <person name="Piller C.R."/>
            <person name="Privatt S.R."/>
            <person name="Schneider S.L."/>
            <person name="Sharp S."/>
            <person name="Smith T.C."/>
            <person name="Stanton J.D."/>
            <person name="Ullery H.E."/>
            <person name="Wilson R.J."/>
            <person name="Serrano M.G."/>
            <person name="Buck G."/>
            <person name="Lee V."/>
            <person name="Wang Y."/>
            <person name="Carvalho R."/>
            <person name="Voegtly L."/>
            <person name="Shi R."/>
            <person name="Duckworth R."/>
            <person name="Johnson A."/>
            <person name="Loviza R."/>
            <person name="Walstead R."/>
            <person name="Shah Z."/>
            <person name="Kiflezghi M."/>
            <person name="Wade K."/>
            <person name="Ball S.L."/>
            <person name="Bradley K.W."/>
            <person name="Asai D.J."/>
            <person name="Bowman C.A."/>
            <person name="Russell D.A."/>
            <person name="Pope W.H."/>
            <person name="Jacobs-Sera D."/>
            <person name="Hendrix R.W."/>
            <person name="Hatfull G.F."/>
        </authorList>
    </citation>
    <scope>NUCLEOTIDE SEQUENCE [LARGE SCALE GENOMIC DNA]</scope>
    <source>
        <strain evidence="2 3">DSM 27648</strain>
    </source>
</reference>
<feature type="signal peptide" evidence="1">
    <location>
        <begin position="1"/>
        <end position="23"/>
    </location>
</feature>
<dbReference type="RefSeq" id="WP_146649190.1">
    <property type="nucleotide sequence ID" value="NZ_CP012333.1"/>
</dbReference>
<evidence type="ECO:0000313" key="2">
    <source>
        <dbReference type="EMBL" id="AKU98174.1"/>
    </source>
</evidence>
<keyword evidence="3" id="KW-1185">Reference proteome</keyword>
<gene>
    <name evidence="2" type="ORF">AKJ09_04838</name>
</gene>
<dbReference type="AlphaFoldDB" id="A0A0K1PYF3"/>
<organism evidence="2 3">
    <name type="scientific">Labilithrix luteola</name>
    <dbReference type="NCBI Taxonomy" id="1391654"/>
    <lineage>
        <taxon>Bacteria</taxon>
        <taxon>Pseudomonadati</taxon>
        <taxon>Myxococcota</taxon>
        <taxon>Polyangia</taxon>
        <taxon>Polyangiales</taxon>
        <taxon>Labilitrichaceae</taxon>
        <taxon>Labilithrix</taxon>
    </lineage>
</organism>
<dbReference type="OrthoDB" id="9789030at2"/>
<dbReference type="STRING" id="1391654.AKJ09_04838"/>
<proteinExistence type="predicted"/>
<accession>A0A0K1PYF3</accession>
<protein>
    <submittedName>
        <fullName evidence="2">Tryptophan synthase alpha chain</fullName>
    </submittedName>
</protein>
<evidence type="ECO:0000256" key="1">
    <source>
        <dbReference type="SAM" id="SignalP"/>
    </source>
</evidence>
<keyword evidence="1" id="KW-0732">Signal</keyword>
<name>A0A0K1PYF3_9BACT</name>
<feature type="chain" id="PRO_5005466292" evidence="1">
    <location>
        <begin position="24"/>
        <end position="397"/>
    </location>
</feature>
<evidence type="ECO:0000313" key="3">
    <source>
        <dbReference type="Proteomes" id="UP000064967"/>
    </source>
</evidence>
<dbReference type="EMBL" id="CP012333">
    <property type="protein sequence ID" value="AKU98174.1"/>
    <property type="molecule type" value="Genomic_DNA"/>
</dbReference>